<name>A0A8H4CBZ0_COLGL</name>
<comment type="caution">
    <text evidence="1">The sequence shown here is derived from an EMBL/GenBank/DDBJ whole genome shotgun (WGS) entry which is preliminary data.</text>
</comment>
<protein>
    <submittedName>
        <fullName evidence="1">Uncharacterized protein</fullName>
    </submittedName>
</protein>
<reference evidence="1" key="2">
    <citation type="submission" date="2020-03" db="EMBL/GenBank/DDBJ databases">
        <authorList>
            <person name="Fu F.-F."/>
            <person name="Chen J."/>
        </authorList>
    </citation>
    <scope>NUCLEOTIDE SEQUENCE</scope>
    <source>
        <strain evidence="1">Lc1</strain>
    </source>
</reference>
<reference evidence="1" key="1">
    <citation type="journal article" date="2020" name="Phytopathology">
        <title>Genome sequence and comparative analysis of Colletotrichum gloeosporioides isolated from Liriodendron leaves.</title>
        <authorList>
            <person name="Fu F.F."/>
            <person name="Hao Z."/>
            <person name="Wang P."/>
            <person name="Lu Y."/>
            <person name="Xue L.J."/>
            <person name="Wei G."/>
            <person name="Tian Y."/>
            <person name="Baishi H."/>
            <person name="Xu H."/>
            <person name="Shi J."/>
            <person name="Cheng T."/>
            <person name="Wang G."/>
            <person name="Yi Y."/>
            <person name="Chen J."/>
        </authorList>
    </citation>
    <scope>NUCLEOTIDE SEQUENCE</scope>
    <source>
        <strain evidence="1">Lc1</strain>
    </source>
</reference>
<sequence length="260" mass="30250">MNGPQNWSRESLPNYTDNFLISPADPNGSLIYIQCQDKWFRNSFSTMGKYSTYFQRPGSVYVIDDQTPETAGAYLHFNERLVFSPSPEHITPFSSVLPDSWEMKTTLAQKLHLWDTCGQFGNYMLRRYVEQHIGDILTHWRHYYRHPVVHERLENPEWCVLDNFGAAYQLCVDMRWDIQASAIVQSFVRNIRDDEWDDYAENLVDESLAFFWRAENGLAEIREAQRLAEVRMAQHLGEVRAAGDIFVEGVLAGEALRDGR</sequence>
<dbReference type="AlphaFoldDB" id="A0A8H4CBZ0"/>
<evidence type="ECO:0000313" key="2">
    <source>
        <dbReference type="Proteomes" id="UP000613401"/>
    </source>
</evidence>
<evidence type="ECO:0000313" key="1">
    <source>
        <dbReference type="EMBL" id="KAF3800963.1"/>
    </source>
</evidence>
<organism evidence="1 2">
    <name type="scientific">Colletotrichum gloeosporioides</name>
    <name type="common">Anthracnose fungus</name>
    <name type="synonym">Glomerella cingulata</name>
    <dbReference type="NCBI Taxonomy" id="474922"/>
    <lineage>
        <taxon>Eukaryota</taxon>
        <taxon>Fungi</taxon>
        <taxon>Dikarya</taxon>
        <taxon>Ascomycota</taxon>
        <taxon>Pezizomycotina</taxon>
        <taxon>Sordariomycetes</taxon>
        <taxon>Hypocreomycetidae</taxon>
        <taxon>Glomerellales</taxon>
        <taxon>Glomerellaceae</taxon>
        <taxon>Colletotrichum</taxon>
        <taxon>Colletotrichum gloeosporioides species complex</taxon>
    </lineage>
</organism>
<keyword evidence="2" id="KW-1185">Reference proteome</keyword>
<accession>A0A8H4CBZ0</accession>
<dbReference type="EMBL" id="WVTB01000071">
    <property type="protein sequence ID" value="KAF3800963.1"/>
    <property type="molecule type" value="Genomic_DNA"/>
</dbReference>
<dbReference type="GeneID" id="69017369"/>
<gene>
    <name evidence="1" type="ORF">GCG54_00010237</name>
</gene>
<dbReference type="RefSeq" id="XP_045260122.1">
    <property type="nucleotide sequence ID" value="XM_045410167.1"/>
</dbReference>
<dbReference type="Proteomes" id="UP000613401">
    <property type="component" value="Unassembled WGS sequence"/>
</dbReference>
<proteinExistence type="predicted"/>